<proteinExistence type="predicted"/>
<reference evidence="3 4" key="1">
    <citation type="submission" date="2020-04" db="EMBL/GenBank/DDBJ databases">
        <title>Perkinsus olseni comparative genomics.</title>
        <authorList>
            <person name="Bogema D.R."/>
        </authorList>
    </citation>
    <scope>NUCLEOTIDE SEQUENCE [LARGE SCALE GENOMIC DNA]</scope>
    <source>
        <strain evidence="3">00978-12</strain>
    </source>
</reference>
<gene>
    <name evidence="3" type="ORF">FOZ60_011834</name>
</gene>
<accession>A0A7J6PNS1</accession>
<feature type="compositionally biased region" description="Low complexity" evidence="1">
    <location>
        <begin position="382"/>
        <end position="393"/>
    </location>
</feature>
<protein>
    <submittedName>
        <fullName evidence="3">Uncharacterized protein</fullName>
    </submittedName>
</protein>
<dbReference type="Proteomes" id="UP000541610">
    <property type="component" value="Unassembled WGS sequence"/>
</dbReference>
<evidence type="ECO:0000313" key="4">
    <source>
        <dbReference type="Proteomes" id="UP000541610"/>
    </source>
</evidence>
<feature type="region of interest" description="Disordered" evidence="1">
    <location>
        <begin position="352"/>
        <end position="401"/>
    </location>
</feature>
<name>A0A7J6PNS1_PEROL</name>
<keyword evidence="2" id="KW-1133">Transmembrane helix</keyword>
<feature type="region of interest" description="Disordered" evidence="1">
    <location>
        <begin position="302"/>
        <end position="335"/>
    </location>
</feature>
<organism evidence="3 4">
    <name type="scientific">Perkinsus olseni</name>
    <name type="common">Perkinsus atlanticus</name>
    <dbReference type="NCBI Taxonomy" id="32597"/>
    <lineage>
        <taxon>Eukaryota</taxon>
        <taxon>Sar</taxon>
        <taxon>Alveolata</taxon>
        <taxon>Perkinsozoa</taxon>
        <taxon>Perkinsea</taxon>
        <taxon>Perkinsida</taxon>
        <taxon>Perkinsidae</taxon>
        <taxon>Perkinsus</taxon>
    </lineage>
</organism>
<sequence>MSSSTPQGAAPSSSKRHTVSFWSMLCRGVLPSEILDLFSGRRCFEEVVVDAYISMRDFLSSDTSLTEVMAKWAISVISISIYWCYSIFYWLSYWLKFWVSLLVMLIPQFSQLLDLIQDVVETFILEWIISGGPAEDTESYRPGVLLVTMDPGNSPLARALRETSLRKRVHLRGISTASSPRLQQCCDDIDLIMVDCMYNTSAHEEPVKLPPTAAKAARCKFVMSNIQEVITLTSSFPPAMLLPRIMFVCDDESALYVSAGLTLVRATLGPRAELECCTYGSLKQKLPLPYSYKRAVRRVRLERRTSGSRTPRGELDSEGTWTTESFSGRDTPTSMAASLATDTALTLTGDRLDDHMQEELPSLQIRSRDDGSLETGRKDTASLSSPSTSSSSPNRDDLTQL</sequence>
<feature type="transmembrane region" description="Helical" evidence="2">
    <location>
        <begin position="72"/>
        <end position="91"/>
    </location>
</feature>
<keyword evidence="2" id="KW-0472">Membrane</keyword>
<dbReference type="EMBL" id="JABANP010000005">
    <property type="protein sequence ID" value="KAF4697161.1"/>
    <property type="molecule type" value="Genomic_DNA"/>
</dbReference>
<keyword evidence="2" id="KW-0812">Transmembrane</keyword>
<dbReference type="OrthoDB" id="459293at2759"/>
<evidence type="ECO:0000256" key="2">
    <source>
        <dbReference type="SAM" id="Phobius"/>
    </source>
</evidence>
<feature type="compositionally biased region" description="Basic and acidic residues" evidence="1">
    <location>
        <begin position="366"/>
        <end position="380"/>
    </location>
</feature>
<feature type="compositionally biased region" description="Polar residues" evidence="1">
    <location>
        <begin position="319"/>
        <end position="335"/>
    </location>
</feature>
<evidence type="ECO:0000313" key="3">
    <source>
        <dbReference type="EMBL" id="KAF4697161.1"/>
    </source>
</evidence>
<dbReference type="AlphaFoldDB" id="A0A7J6PNS1"/>
<evidence type="ECO:0000256" key="1">
    <source>
        <dbReference type="SAM" id="MobiDB-lite"/>
    </source>
</evidence>
<comment type="caution">
    <text evidence="3">The sequence shown here is derived from an EMBL/GenBank/DDBJ whole genome shotgun (WGS) entry which is preliminary data.</text>
</comment>